<dbReference type="EMBL" id="JBHSTE010000003">
    <property type="protein sequence ID" value="MFC6333018.1"/>
    <property type="molecule type" value="Genomic_DNA"/>
</dbReference>
<dbReference type="RefSeq" id="WP_379234040.1">
    <property type="nucleotide sequence ID" value="NZ_JBHSTE010000003.1"/>
</dbReference>
<dbReference type="InterPro" id="IPR046139">
    <property type="entry name" value="DUF6141"/>
</dbReference>
<protein>
    <submittedName>
        <fullName evidence="2">DUF6141 family protein</fullName>
    </submittedName>
</protein>
<keyword evidence="1" id="KW-1133">Transmembrane helix</keyword>
<feature type="transmembrane region" description="Helical" evidence="1">
    <location>
        <begin position="16"/>
        <end position="38"/>
    </location>
</feature>
<comment type="caution">
    <text evidence="2">The sequence shown here is derived from an EMBL/GenBank/DDBJ whole genome shotgun (WGS) entry which is preliminary data.</text>
</comment>
<reference evidence="3" key="1">
    <citation type="journal article" date="2019" name="Int. J. Syst. Evol. Microbiol.">
        <title>The Global Catalogue of Microorganisms (GCM) 10K type strain sequencing project: providing services to taxonomists for standard genome sequencing and annotation.</title>
        <authorList>
            <consortium name="The Broad Institute Genomics Platform"/>
            <consortium name="The Broad Institute Genome Sequencing Center for Infectious Disease"/>
            <person name="Wu L."/>
            <person name="Ma J."/>
        </authorList>
    </citation>
    <scope>NUCLEOTIDE SEQUENCE [LARGE SCALE GENOMIC DNA]</scope>
    <source>
        <strain evidence="3">PCU 280</strain>
    </source>
</reference>
<keyword evidence="1" id="KW-0472">Membrane</keyword>
<evidence type="ECO:0000256" key="1">
    <source>
        <dbReference type="SAM" id="Phobius"/>
    </source>
</evidence>
<keyword evidence="1" id="KW-0812">Transmembrane</keyword>
<evidence type="ECO:0000313" key="2">
    <source>
        <dbReference type="EMBL" id="MFC6333018.1"/>
    </source>
</evidence>
<keyword evidence="3" id="KW-1185">Reference proteome</keyword>
<name>A0ABW1V4Y3_9BACL</name>
<dbReference type="Pfam" id="PF19638">
    <property type="entry name" value="DUF6141"/>
    <property type="match status" value="1"/>
</dbReference>
<organism evidence="2 3">
    <name type="scientific">Paenibacillus septentrionalis</name>
    <dbReference type="NCBI Taxonomy" id="429342"/>
    <lineage>
        <taxon>Bacteria</taxon>
        <taxon>Bacillati</taxon>
        <taxon>Bacillota</taxon>
        <taxon>Bacilli</taxon>
        <taxon>Bacillales</taxon>
        <taxon>Paenibacillaceae</taxon>
        <taxon>Paenibacillus</taxon>
    </lineage>
</organism>
<proteinExistence type="predicted"/>
<dbReference type="Proteomes" id="UP001596233">
    <property type="component" value="Unassembled WGS sequence"/>
</dbReference>
<sequence length="167" mass="18892">MSNDIRYEETHTLPRWTWIICVVFVMFFWGMVYVQLGLGKPVGSKPMSNAGVVVFACIFGLLLPLLLALIRIRIQVGSDTLTIRIIPFYRKTFELKRIQLLTIEEVNPLQQFGGWGIRLNGEAVGYIFNGTGAIKLKLIDGSTYVISSNNPVDFHRVLKDTIEITKS</sequence>
<gene>
    <name evidence="2" type="ORF">ACFP56_10320</name>
</gene>
<accession>A0ABW1V4Y3</accession>
<feature type="transmembrane region" description="Helical" evidence="1">
    <location>
        <begin position="50"/>
        <end position="70"/>
    </location>
</feature>
<evidence type="ECO:0000313" key="3">
    <source>
        <dbReference type="Proteomes" id="UP001596233"/>
    </source>
</evidence>